<evidence type="ECO:0000313" key="1">
    <source>
        <dbReference type="EMBL" id="PKY41687.1"/>
    </source>
</evidence>
<dbReference type="EMBL" id="LLXI01000161">
    <property type="protein sequence ID" value="PKY41687.1"/>
    <property type="molecule type" value="Genomic_DNA"/>
</dbReference>
<comment type="caution">
    <text evidence="1">The sequence shown here is derived from an EMBL/GenBank/DDBJ whole genome shotgun (WGS) entry which is preliminary data.</text>
</comment>
<name>A0A2I1G4X3_9GLOM</name>
<organism evidence="1 2">
    <name type="scientific">Rhizophagus irregularis</name>
    <dbReference type="NCBI Taxonomy" id="588596"/>
    <lineage>
        <taxon>Eukaryota</taxon>
        <taxon>Fungi</taxon>
        <taxon>Fungi incertae sedis</taxon>
        <taxon>Mucoromycota</taxon>
        <taxon>Glomeromycotina</taxon>
        <taxon>Glomeromycetes</taxon>
        <taxon>Glomerales</taxon>
        <taxon>Glomeraceae</taxon>
        <taxon>Rhizophagus</taxon>
    </lineage>
</organism>
<dbReference type="AlphaFoldDB" id="A0A2I1G4X3"/>
<accession>A0A2I1G4X3</accession>
<evidence type="ECO:0000313" key="2">
    <source>
        <dbReference type="Proteomes" id="UP000234323"/>
    </source>
</evidence>
<keyword evidence="2" id="KW-1185">Reference proteome</keyword>
<protein>
    <submittedName>
        <fullName evidence="1">Uncharacterized protein</fullName>
    </submittedName>
</protein>
<dbReference type="Proteomes" id="UP000234323">
    <property type="component" value="Unassembled WGS sequence"/>
</dbReference>
<proteinExistence type="predicted"/>
<dbReference type="VEuPathDB" id="FungiDB:RhiirA1_456198"/>
<gene>
    <name evidence="1" type="ORF">RhiirA4_455327</name>
</gene>
<sequence>MINTSDYDDYDREILTKDCVTNVKVFISSITDDNLLKDSSESQIPIIVEDRNINSPCLPLVDINQNQVHTNVTNQILMEFIENQMKRPFNLHEKIRDEKVRAQFVKDGGVKEIINDCLYPKEETLLLHIKRHLAVMAPEKMQKYELTKWNILWQRIEEKVGSYCYSYYRSLFGTILTKSGLWFENLETFFDEDDESLLSQIVTKVFGMCSNMLDPEYSKIEMDEDYIISKLNQYAYNEYNNEDFSSISSDDY</sequence>
<reference evidence="1 2" key="1">
    <citation type="submission" date="2015-10" db="EMBL/GenBank/DDBJ databases">
        <title>Genome analyses suggest a sexual origin of heterokaryosis in a supposedly ancient asexual fungus.</title>
        <authorList>
            <person name="Ropars J."/>
            <person name="Sedzielewska K."/>
            <person name="Noel J."/>
            <person name="Charron P."/>
            <person name="Farinelli L."/>
            <person name="Marton T."/>
            <person name="Kruger M."/>
            <person name="Pelin A."/>
            <person name="Brachmann A."/>
            <person name="Corradi N."/>
        </authorList>
    </citation>
    <scope>NUCLEOTIDE SEQUENCE [LARGE SCALE GENOMIC DNA]</scope>
    <source>
        <strain evidence="1 2">A4</strain>
    </source>
</reference>
<dbReference type="VEuPathDB" id="FungiDB:RhiirFUN_016426"/>